<evidence type="ECO:0000259" key="2">
    <source>
        <dbReference type="PROSITE" id="PS50937"/>
    </source>
</evidence>
<dbReference type="GO" id="GO:0003677">
    <property type="term" value="F:DNA binding"/>
    <property type="evidence" value="ECO:0007669"/>
    <property type="project" value="UniProtKB-KW"/>
</dbReference>
<name>A0A1H3SNW8_9ACTN</name>
<dbReference type="SUPFAM" id="SSF46955">
    <property type="entry name" value="Putative DNA-binding domain"/>
    <property type="match status" value="1"/>
</dbReference>
<organism evidence="3 4">
    <name type="scientific">Micromonospora pattaloongensis</name>
    <dbReference type="NCBI Taxonomy" id="405436"/>
    <lineage>
        <taxon>Bacteria</taxon>
        <taxon>Bacillati</taxon>
        <taxon>Actinomycetota</taxon>
        <taxon>Actinomycetes</taxon>
        <taxon>Micromonosporales</taxon>
        <taxon>Micromonosporaceae</taxon>
        <taxon>Micromonospora</taxon>
    </lineage>
</organism>
<dbReference type="Pfam" id="PF13411">
    <property type="entry name" value="MerR_1"/>
    <property type="match status" value="1"/>
</dbReference>
<dbReference type="PANTHER" id="PTHR30204">
    <property type="entry name" value="REDOX-CYCLING DRUG-SENSING TRANSCRIPTIONAL ACTIVATOR SOXR"/>
    <property type="match status" value="1"/>
</dbReference>
<gene>
    <name evidence="3" type="ORF">SAMN05444365_11310</name>
</gene>
<evidence type="ECO:0000256" key="1">
    <source>
        <dbReference type="ARBA" id="ARBA00023125"/>
    </source>
</evidence>
<accession>A0A1H3SNW8</accession>
<dbReference type="Gene3D" id="1.10.1660.10">
    <property type="match status" value="1"/>
</dbReference>
<dbReference type="PRINTS" id="PR00040">
    <property type="entry name" value="HTHMERR"/>
</dbReference>
<dbReference type="PANTHER" id="PTHR30204:SF93">
    <property type="entry name" value="HTH MERR-TYPE DOMAIN-CONTAINING PROTEIN"/>
    <property type="match status" value="1"/>
</dbReference>
<evidence type="ECO:0000313" key="4">
    <source>
        <dbReference type="Proteomes" id="UP000242415"/>
    </source>
</evidence>
<dbReference type="AlphaFoldDB" id="A0A1H3SNW8"/>
<dbReference type="Proteomes" id="UP000242415">
    <property type="component" value="Unassembled WGS sequence"/>
</dbReference>
<protein>
    <submittedName>
        <fullName evidence="3">DNA-binding transcriptional regulator, MerR family</fullName>
    </submittedName>
</protein>
<dbReference type="STRING" id="405436.SAMN05444365_11310"/>
<dbReference type="InterPro" id="IPR047057">
    <property type="entry name" value="MerR_fam"/>
</dbReference>
<sequence>MVSVVQAEAMLTIGRLASYAGVTIRAVRHYHQIGLLREPERDASGYRTYDAAAVVRLIRIRTLAEAGVPLARVRALLDADPETFTAATTEIDRQLRAQIRALQEHRRRIARLGCGDSLAVPEEVVDYLERLRAIGAPAALVEAERDAWILMAARWPAAIPAIMAEKVAQLANPAVVRLYQLIGRIAENWRDEELLRETADLMSELFEQAAASGELDRQDEIMPDAAFIRLMDSFADAAHPAVARLRELVAERGWTGWTRVERRDP</sequence>
<reference evidence="4" key="1">
    <citation type="submission" date="2016-10" db="EMBL/GenBank/DDBJ databases">
        <authorList>
            <person name="Varghese N."/>
            <person name="Submissions S."/>
        </authorList>
    </citation>
    <scope>NUCLEOTIDE SEQUENCE [LARGE SCALE GENOMIC DNA]</scope>
    <source>
        <strain evidence="4">DSM 45245</strain>
    </source>
</reference>
<evidence type="ECO:0000313" key="3">
    <source>
        <dbReference type="EMBL" id="SDZ39686.1"/>
    </source>
</evidence>
<feature type="domain" description="HTH merR-type" evidence="2">
    <location>
        <begin position="10"/>
        <end position="79"/>
    </location>
</feature>
<dbReference type="GO" id="GO:0003700">
    <property type="term" value="F:DNA-binding transcription factor activity"/>
    <property type="evidence" value="ECO:0007669"/>
    <property type="project" value="InterPro"/>
</dbReference>
<dbReference type="CDD" id="cd00592">
    <property type="entry name" value="HTH_MerR-like"/>
    <property type="match status" value="1"/>
</dbReference>
<dbReference type="SMART" id="SM00422">
    <property type="entry name" value="HTH_MERR"/>
    <property type="match status" value="1"/>
</dbReference>
<dbReference type="EMBL" id="FNPH01000013">
    <property type="protein sequence ID" value="SDZ39686.1"/>
    <property type="molecule type" value="Genomic_DNA"/>
</dbReference>
<keyword evidence="4" id="KW-1185">Reference proteome</keyword>
<keyword evidence="1 3" id="KW-0238">DNA-binding</keyword>
<dbReference type="PROSITE" id="PS50937">
    <property type="entry name" value="HTH_MERR_2"/>
    <property type="match status" value="1"/>
</dbReference>
<proteinExistence type="predicted"/>
<dbReference type="InterPro" id="IPR009061">
    <property type="entry name" value="DNA-bd_dom_put_sf"/>
</dbReference>
<dbReference type="InterPro" id="IPR000551">
    <property type="entry name" value="MerR-type_HTH_dom"/>
</dbReference>